<keyword evidence="10" id="KW-1185">Reference proteome</keyword>
<name>A0A1Q3CJP4_CEPFO</name>
<dbReference type="OrthoDB" id="1613165at2759"/>
<dbReference type="GO" id="GO:0046983">
    <property type="term" value="F:protein dimerization activity"/>
    <property type="evidence" value="ECO:0007669"/>
    <property type="project" value="InterPro"/>
</dbReference>
<feature type="domain" description="MADS-box" evidence="8">
    <location>
        <begin position="4"/>
        <end position="64"/>
    </location>
</feature>
<evidence type="ECO:0000256" key="3">
    <source>
        <dbReference type="ARBA" id="ARBA00023125"/>
    </source>
</evidence>
<dbReference type="Gene3D" id="3.40.1810.10">
    <property type="entry name" value="Transcription factor, MADS-box"/>
    <property type="match status" value="1"/>
</dbReference>
<evidence type="ECO:0000313" key="9">
    <source>
        <dbReference type="EMBL" id="GAV80293.1"/>
    </source>
</evidence>
<keyword evidence="4" id="KW-0804">Transcription</keyword>
<dbReference type="SMART" id="SM00432">
    <property type="entry name" value="MADS"/>
    <property type="match status" value="1"/>
</dbReference>
<dbReference type="GO" id="GO:0000981">
    <property type="term" value="F:DNA-binding transcription factor activity, RNA polymerase II-specific"/>
    <property type="evidence" value="ECO:0007669"/>
    <property type="project" value="TreeGrafter"/>
</dbReference>
<evidence type="ECO:0000256" key="7">
    <source>
        <dbReference type="SAM" id="MobiDB-lite"/>
    </source>
</evidence>
<feature type="region of interest" description="Disordered" evidence="7">
    <location>
        <begin position="170"/>
        <end position="192"/>
    </location>
</feature>
<protein>
    <submittedName>
        <fullName evidence="9">SRF-TF domain-containing protein</fullName>
    </submittedName>
</protein>
<dbReference type="GO" id="GO:0000978">
    <property type="term" value="F:RNA polymerase II cis-regulatory region sequence-specific DNA binding"/>
    <property type="evidence" value="ECO:0007669"/>
    <property type="project" value="TreeGrafter"/>
</dbReference>
<dbReference type="SUPFAM" id="SSF55455">
    <property type="entry name" value="SRF-like"/>
    <property type="match status" value="1"/>
</dbReference>
<dbReference type="PANTHER" id="PTHR11945:SF776">
    <property type="entry name" value="AGAMOUS-LIKE 50-RELATED"/>
    <property type="match status" value="1"/>
</dbReference>
<dbReference type="InterPro" id="IPR033896">
    <property type="entry name" value="MEF2-like_N"/>
</dbReference>
<feature type="coiled-coil region" evidence="6">
    <location>
        <begin position="93"/>
        <end position="165"/>
    </location>
</feature>
<proteinExistence type="predicted"/>
<dbReference type="InParanoid" id="A0A1Q3CJP4"/>
<dbReference type="PANTHER" id="PTHR11945">
    <property type="entry name" value="MADS BOX PROTEIN"/>
    <property type="match status" value="1"/>
</dbReference>
<evidence type="ECO:0000256" key="5">
    <source>
        <dbReference type="ARBA" id="ARBA00023242"/>
    </source>
</evidence>
<dbReference type="AlphaFoldDB" id="A0A1Q3CJP4"/>
<evidence type="ECO:0000313" key="10">
    <source>
        <dbReference type="Proteomes" id="UP000187406"/>
    </source>
</evidence>
<reference evidence="10" key="1">
    <citation type="submission" date="2016-04" db="EMBL/GenBank/DDBJ databases">
        <title>Cephalotus genome sequencing.</title>
        <authorList>
            <person name="Fukushima K."/>
            <person name="Hasebe M."/>
            <person name="Fang X."/>
        </authorList>
    </citation>
    <scope>NUCLEOTIDE SEQUENCE [LARGE SCALE GENOMIC DNA]</scope>
    <source>
        <strain evidence="10">cv. St1</strain>
    </source>
</reference>
<evidence type="ECO:0000256" key="2">
    <source>
        <dbReference type="ARBA" id="ARBA00023015"/>
    </source>
</evidence>
<sequence length="216" mass="24176">RKSKGRQKVEMVKMNNESNLQVTFSKRRTGLFKKASELCTLCGAEIAIVVFSPGKKVYSFGHPCVESIIDRFQTRNPTPPADTVQLNIEAHRNANVRELNAQLTQVLNQLEAENKRGEELNQLRKASQTQCWWQAPVDKLTMPQLAQLKVSLEELKNNVAKQADRLLIQSSNPPPQFFAGSSSSGNPPFEPKNNIGFNPNTVPHGYHPGYGSRGFF</sequence>
<comment type="subcellular location">
    <subcellularLocation>
        <location evidence="1">Nucleus</location>
    </subcellularLocation>
</comment>
<dbReference type="GO" id="GO:0045944">
    <property type="term" value="P:positive regulation of transcription by RNA polymerase II"/>
    <property type="evidence" value="ECO:0007669"/>
    <property type="project" value="InterPro"/>
</dbReference>
<dbReference type="PROSITE" id="PS50066">
    <property type="entry name" value="MADS_BOX_2"/>
    <property type="match status" value="1"/>
</dbReference>
<dbReference type="Proteomes" id="UP000187406">
    <property type="component" value="Unassembled WGS sequence"/>
</dbReference>
<keyword evidence="2" id="KW-0805">Transcription regulation</keyword>
<evidence type="ECO:0000256" key="4">
    <source>
        <dbReference type="ARBA" id="ARBA00023163"/>
    </source>
</evidence>
<keyword evidence="5" id="KW-0539">Nucleus</keyword>
<feature type="non-terminal residue" evidence="9">
    <location>
        <position position="1"/>
    </location>
</feature>
<dbReference type="PRINTS" id="PR00404">
    <property type="entry name" value="MADSDOMAIN"/>
</dbReference>
<dbReference type="InterPro" id="IPR036879">
    <property type="entry name" value="TF_MADSbox_sf"/>
</dbReference>
<comment type="caution">
    <text evidence="9">The sequence shown here is derived from an EMBL/GenBank/DDBJ whole genome shotgun (WGS) entry which is preliminary data.</text>
</comment>
<dbReference type="FunFam" id="3.40.1810.10:FF:000006">
    <property type="entry name" value="Agamous-like MADS-box protein AGL62"/>
    <property type="match status" value="1"/>
</dbReference>
<dbReference type="Pfam" id="PF00319">
    <property type="entry name" value="SRF-TF"/>
    <property type="match status" value="1"/>
</dbReference>
<dbReference type="InterPro" id="IPR002100">
    <property type="entry name" value="TF_MADSbox"/>
</dbReference>
<dbReference type="GO" id="GO:0005634">
    <property type="term" value="C:nucleus"/>
    <property type="evidence" value="ECO:0007669"/>
    <property type="project" value="UniProtKB-SubCell"/>
</dbReference>
<accession>A0A1Q3CJP4</accession>
<evidence type="ECO:0000256" key="1">
    <source>
        <dbReference type="ARBA" id="ARBA00004123"/>
    </source>
</evidence>
<dbReference type="FunCoup" id="A0A1Q3CJP4">
    <property type="interactions" value="50"/>
</dbReference>
<keyword evidence="3" id="KW-0238">DNA-binding</keyword>
<keyword evidence="6" id="KW-0175">Coiled coil</keyword>
<dbReference type="EMBL" id="BDDD01002150">
    <property type="protein sequence ID" value="GAV80293.1"/>
    <property type="molecule type" value="Genomic_DNA"/>
</dbReference>
<evidence type="ECO:0000259" key="8">
    <source>
        <dbReference type="PROSITE" id="PS50066"/>
    </source>
</evidence>
<evidence type="ECO:0000256" key="6">
    <source>
        <dbReference type="SAM" id="Coils"/>
    </source>
</evidence>
<dbReference type="CDD" id="cd00265">
    <property type="entry name" value="MADS_MEF2_like"/>
    <property type="match status" value="1"/>
</dbReference>
<dbReference type="Gene3D" id="6.10.140.920">
    <property type="match status" value="1"/>
</dbReference>
<gene>
    <name evidence="9" type="ORF">CFOL_v3_23754</name>
</gene>
<organism evidence="9 10">
    <name type="scientific">Cephalotus follicularis</name>
    <name type="common">Albany pitcher plant</name>
    <dbReference type="NCBI Taxonomy" id="3775"/>
    <lineage>
        <taxon>Eukaryota</taxon>
        <taxon>Viridiplantae</taxon>
        <taxon>Streptophyta</taxon>
        <taxon>Embryophyta</taxon>
        <taxon>Tracheophyta</taxon>
        <taxon>Spermatophyta</taxon>
        <taxon>Magnoliopsida</taxon>
        <taxon>eudicotyledons</taxon>
        <taxon>Gunneridae</taxon>
        <taxon>Pentapetalae</taxon>
        <taxon>rosids</taxon>
        <taxon>fabids</taxon>
        <taxon>Oxalidales</taxon>
        <taxon>Cephalotaceae</taxon>
        <taxon>Cephalotus</taxon>
    </lineage>
</organism>